<evidence type="ECO:0000259" key="7">
    <source>
        <dbReference type="PROSITE" id="PS50983"/>
    </source>
</evidence>
<dbReference type="GO" id="GO:0030288">
    <property type="term" value="C:outer membrane-bounded periplasmic space"/>
    <property type="evidence" value="ECO:0007669"/>
    <property type="project" value="TreeGrafter"/>
</dbReference>
<feature type="domain" description="Fe/B12 periplasmic-binding" evidence="7">
    <location>
        <begin position="56"/>
        <end position="303"/>
    </location>
</feature>
<feature type="chain" id="PRO_5038937180" evidence="6">
    <location>
        <begin position="23"/>
        <end position="303"/>
    </location>
</feature>
<proteinExistence type="inferred from homology"/>
<dbReference type="Pfam" id="PF01497">
    <property type="entry name" value="Peripla_BP_2"/>
    <property type="match status" value="1"/>
</dbReference>
<dbReference type="CDD" id="cd01138">
    <property type="entry name" value="FeuA"/>
    <property type="match status" value="1"/>
</dbReference>
<feature type="region of interest" description="Disordered" evidence="5">
    <location>
        <begin position="22"/>
        <end position="46"/>
    </location>
</feature>
<dbReference type="SUPFAM" id="SSF53807">
    <property type="entry name" value="Helical backbone' metal receptor"/>
    <property type="match status" value="1"/>
</dbReference>
<evidence type="ECO:0000313" key="9">
    <source>
        <dbReference type="Proteomes" id="UP000040453"/>
    </source>
</evidence>
<gene>
    <name evidence="8" type="primary">fhuD</name>
    <name evidence="8" type="ORF">BN997_02757</name>
</gene>
<comment type="similarity">
    <text evidence="2">Belongs to the bacterial solute-binding protein 8 family.</text>
</comment>
<evidence type="ECO:0000256" key="3">
    <source>
        <dbReference type="ARBA" id="ARBA00022448"/>
    </source>
</evidence>
<keyword evidence="3" id="KW-0813">Transport</keyword>
<comment type="subcellular location">
    <subcellularLocation>
        <location evidence="1">Cell membrane</location>
        <topology evidence="1">Lipid-anchor</topology>
    </subcellularLocation>
</comment>
<dbReference type="PROSITE" id="PS51257">
    <property type="entry name" value="PROKAR_LIPOPROTEIN"/>
    <property type="match status" value="1"/>
</dbReference>
<feature type="signal peptide" evidence="6">
    <location>
        <begin position="1"/>
        <end position="22"/>
    </location>
</feature>
<reference evidence="8 9" key="1">
    <citation type="submission" date="2014-11" db="EMBL/GenBank/DDBJ databases">
        <authorList>
            <person name="Urmite Genomes Urmite Genomes"/>
        </authorList>
    </citation>
    <scope>NUCLEOTIDE SEQUENCE [LARGE SCALE GENOMIC DNA]</scope>
    <source>
        <strain evidence="8 9">Oc5</strain>
    </source>
</reference>
<dbReference type="STRING" id="545501.BN997_02757"/>
<dbReference type="Proteomes" id="UP000040453">
    <property type="component" value="Unassembled WGS sequence"/>
</dbReference>
<organism evidence="8 9">
    <name type="scientific">Oceanobacillus oncorhynchi</name>
    <dbReference type="NCBI Taxonomy" id="545501"/>
    <lineage>
        <taxon>Bacteria</taxon>
        <taxon>Bacillati</taxon>
        <taxon>Bacillota</taxon>
        <taxon>Bacilli</taxon>
        <taxon>Bacillales</taxon>
        <taxon>Bacillaceae</taxon>
        <taxon>Oceanobacillus</taxon>
    </lineage>
</organism>
<dbReference type="PROSITE" id="PS50983">
    <property type="entry name" value="FE_B12_PBP"/>
    <property type="match status" value="1"/>
</dbReference>
<dbReference type="InterPro" id="IPR002491">
    <property type="entry name" value="ABC_transptr_periplasmic_BD"/>
</dbReference>
<dbReference type="AlphaFoldDB" id="A0A0A1MC03"/>
<evidence type="ECO:0000256" key="6">
    <source>
        <dbReference type="SAM" id="SignalP"/>
    </source>
</evidence>
<dbReference type="GO" id="GO:1901678">
    <property type="term" value="P:iron coordination entity transport"/>
    <property type="evidence" value="ECO:0007669"/>
    <property type="project" value="UniProtKB-ARBA"/>
</dbReference>
<dbReference type="OrthoDB" id="2241086at2"/>
<dbReference type="PANTHER" id="PTHR30532">
    <property type="entry name" value="IRON III DICITRATE-BINDING PERIPLASMIC PROTEIN"/>
    <property type="match status" value="1"/>
</dbReference>
<name>A0A0A1MC03_9BACI</name>
<dbReference type="InterPro" id="IPR051313">
    <property type="entry name" value="Bact_iron-sidero_bind"/>
</dbReference>
<dbReference type="PANTHER" id="PTHR30532:SF26">
    <property type="entry name" value="IRON(3+)-HYDROXAMATE-BINDING PROTEIN FHUD"/>
    <property type="match status" value="1"/>
</dbReference>
<sequence>MKKLLFLFGCLLCLVITGCSNQSDGKQNDGKEEASNETVTYESETGPVEIPAEPQRIVALSNGPNIFALDGNLVGVDEWTKASPLFEEEMANIEIVSENDPEGILALEPDLIIAGSHMENLDELEKIAPTVIYTWGKLDYLEQQIEIGKLLNKEEEAQEWVDDFTKRAKAVGDKIKEKHGEDVSVSVFETDSKNFAVFGDNWARGTEILYQTMELEMPEKVQEDALADGYYNLSQETLPEYAGDFIVLSSMGGENEFTKSETWQSIPAVENNQVIEIDTQEASYSDPATLEYLLDIFEEGFLQ</sequence>
<keyword evidence="4 6" id="KW-0732">Signal</keyword>
<evidence type="ECO:0000313" key="8">
    <source>
        <dbReference type="EMBL" id="CEI82870.1"/>
    </source>
</evidence>
<evidence type="ECO:0000256" key="4">
    <source>
        <dbReference type="ARBA" id="ARBA00022729"/>
    </source>
</evidence>
<evidence type="ECO:0000256" key="2">
    <source>
        <dbReference type="ARBA" id="ARBA00008814"/>
    </source>
</evidence>
<protein>
    <submittedName>
        <fullName evidence="8">Iron(3+)-hydroxamate-binding protein FhuD</fullName>
    </submittedName>
</protein>
<evidence type="ECO:0000256" key="1">
    <source>
        <dbReference type="ARBA" id="ARBA00004193"/>
    </source>
</evidence>
<keyword evidence="9" id="KW-1185">Reference proteome</keyword>
<dbReference type="RefSeq" id="WP_042532928.1">
    <property type="nucleotide sequence ID" value="NZ_CDGG01000001.1"/>
</dbReference>
<evidence type="ECO:0000256" key="5">
    <source>
        <dbReference type="SAM" id="MobiDB-lite"/>
    </source>
</evidence>
<dbReference type="GO" id="GO:0005886">
    <property type="term" value="C:plasma membrane"/>
    <property type="evidence" value="ECO:0007669"/>
    <property type="project" value="UniProtKB-SubCell"/>
</dbReference>
<accession>A0A0A1MC03</accession>
<dbReference type="Gene3D" id="3.40.50.1980">
    <property type="entry name" value="Nitrogenase molybdenum iron protein domain"/>
    <property type="match status" value="2"/>
</dbReference>
<dbReference type="EMBL" id="CDGG01000001">
    <property type="protein sequence ID" value="CEI82870.1"/>
    <property type="molecule type" value="Genomic_DNA"/>
</dbReference>